<dbReference type="AlphaFoldDB" id="A0AAV2YTR3"/>
<evidence type="ECO:0000313" key="4">
    <source>
        <dbReference type="Proteomes" id="UP001146120"/>
    </source>
</evidence>
<dbReference type="PANTHER" id="PTHR35465:SF1">
    <property type="entry name" value="PHOSPHATIDYLINOSITOL-GLYCAN BIOSYNTHESIS CLASS X PROTEIN"/>
    <property type="match status" value="1"/>
</dbReference>
<keyword evidence="1" id="KW-1133">Transmembrane helix</keyword>
<evidence type="ECO:0000256" key="1">
    <source>
        <dbReference type="SAM" id="Phobius"/>
    </source>
</evidence>
<dbReference type="EMBL" id="DAKRPA010000146">
    <property type="protein sequence ID" value="DAZ97106.1"/>
    <property type="molecule type" value="Genomic_DNA"/>
</dbReference>
<comment type="caution">
    <text evidence="3">The sequence shown here is derived from an EMBL/GenBank/DDBJ whole genome shotgun (WGS) entry which is preliminary data.</text>
</comment>
<evidence type="ECO:0000313" key="3">
    <source>
        <dbReference type="EMBL" id="DAZ97106.1"/>
    </source>
</evidence>
<keyword evidence="4" id="KW-1185">Reference proteome</keyword>
<evidence type="ECO:0000256" key="2">
    <source>
        <dbReference type="SAM" id="SignalP"/>
    </source>
</evidence>
<sequence>MRRPRTTLATLLAVALVSAVSAAASDPIGAQHADLRVVQLFPDQPRLGERVPCGETQVYRLHQLQRAKLYDLKVSFPANIPTDFHLEVHQVLLTAGTRDDANVAQPRRQLFNTAKLRLVPAVLAADAFRLQLDDAATTMVSVDVFVRPEVEGVSHVLDLASRQCVYDVVVEELLFGAFPRETLVLIAWVLLLLVLSQRVIYPYVLDKVLLRRPEDQFKQASGKQS</sequence>
<reference evidence="3" key="2">
    <citation type="journal article" date="2023" name="Microbiol Resour">
        <title>Decontamination and Annotation of the Draft Genome Sequence of the Oomycete Lagenidium giganteum ARSEF 373.</title>
        <authorList>
            <person name="Morgan W.R."/>
            <person name="Tartar A."/>
        </authorList>
    </citation>
    <scope>NUCLEOTIDE SEQUENCE</scope>
    <source>
        <strain evidence="3">ARSEF 373</strain>
    </source>
</reference>
<keyword evidence="1" id="KW-0472">Membrane</keyword>
<feature type="transmembrane region" description="Helical" evidence="1">
    <location>
        <begin position="183"/>
        <end position="204"/>
    </location>
</feature>
<dbReference type="PANTHER" id="PTHR35465">
    <property type="entry name" value="CAVEOLIN-1 PROTEIN"/>
    <property type="match status" value="1"/>
</dbReference>
<gene>
    <name evidence="3" type="ORF">N0F65_010429</name>
</gene>
<name>A0AAV2YTR3_9STRA</name>
<accession>A0AAV2YTR3</accession>
<protein>
    <submittedName>
        <fullName evidence="3">Uncharacterized protein</fullName>
    </submittedName>
</protein>
<dbReference type="Proteomes" id="UP001146120">
    <property type="component" value="Unassembled WGS sequence"/>
</dbReference>
<feature type="signal peptide" evidence="2">
    <location>
        <begin position="1"/>
        <end position="22"/>
    </location>
</feature>
<keyword evidence="1" id="KW-0812">Transmembrane</keyword>
<reference evidence="3" key="1">
    <citation type="submission" date="2022-11" db="EMBL/GenBank/DDBJ databases">
        <authorList>
            <person name="Morgan W.R."/>
            <person name="Tartar A."/>
        </authorList>
    </citation>
    <scope>NUCLEOTIDE SEQUENCE</scope>
    <source>
        <strain evidence="3">ARSEF 373</strain>
    </source>
</reference>
<organism evidence="3 4">
    <name type="scientific">Lagenidium giganteum</name>
    <dbReference type="NCBI Taxonomy" id="4803"/>
    <lineage>
        <taxon>Eukaryota</taxon>
        <taxon>Sar</taxon>
        <taxon>Stramenopiles</taxon>
        <taxon>Oomycota</taxon>
        <taxon>Peronosporomycetes</taxon>
        <taxon>Pythiales</taxon>
        <taxon>Pythiaceae</taxon>
    </lineage>
</organism>
<keyword evidence="2" id="KW-0732">Signal</keyword>
<feature type="chain" id="PRO_5043506274" evidence="2">
    <location>
        <begin position="23"/>
        <end position="225"/>
    </location>
</feature>
<proteinExistence type="predicted"/>